<dbReference type="InterPro" id="IPR013783">
    <property type="entry name" value="Ig-like_fold"/>
</dbReference>
<comment type="caution">
    <text evidence="6">The sequence shown here is derived from an EMBL/GenBank/DDBJ whole genome shotgun (WGS) entry which is preliminary data.</text>
</comment>
<feature type="transmembrane region" description="Helical" evidence="1">
    <location>
        <begin position="35"/>
        <end position="57"/>
    </location>
</feature>
<feature type="domain" description="DUF7927" evidence="4">
    <location>
        <begin position="667"/>
        <end position="793"/>
    </location>
</feature>
<evidence type="ECO:0000259" key="5">
    <source>
        <dbReference type="Pfam" id="PF25564"/>
    </source>
</evidence>
<dbReference type="Pfam" id="PF25549">
    <property type="entry name" value="DUF7927"/>
    <property type="match status" value="1"/>
</dbReference>
<evidence type="ECO:0000259" key="2">
    <source>
        <dbReference type="Pfam" id="PF01345"/>
    </source>
</evidence>
<evidence type="ECO:0000259" key="4">
    <source>
        <dbReference type="Pfam" id="PF25549"/>
    </source>
</evidence>
<name>A0A853EVZ7_9MICO</name>
<dbReference type="RefSeq" id="WP_179914068.1">
    <property type="nucleotide sequence ID" value="NZ_JACBYE010000043.1"/>
</dbReference>
<dbReference type="AlphaFoldDB" id="A0A853EVZ7"/>
<feature type="transmembrane region" description="Helical" evidence="1">
    <location>
        <begin position="924"/>
        <end position="943"/>
    </location>
</feature>
<reference evidence="6 7" key="1">
    <citation type="submission" date="2020-07" db="EMBL/GenBank/DDBJ databases">
        <title>MOT database genomes.</title>
        <authorList>
            <person name="Joseph S."/>
            <person name="Aduse-Opoku J."/>
            <person name="Hashim A."/>
            <person name="Wade W."/>
            <person name="Curtis M."/>
        </authorList>
    </citation>
    <scope>NUCLEOTIDE SEQUENCE [LARGE SCALE GENOMIC DNA]</scope>
    <source>
        <strain evidence="6 7">DSM 100099</strain>
    </source>
</reference>
<feature type="domain" description="DUF11" evidence="2">
    <location>
        <begin position="512"/>
        <end position="624"/>
    </location>
</feature>
<keyword evidence="1" id="KW-0812">Transmembrane</keyword>
<dbReference type="InterPro" id="IPR001434">
    <property type="entry name" value="OmcB-like_DUF11"/>
</dbReference>
<proteinExistence type="predicted"/>
<organism evidence="6 7">
    <name type="scientific">Sanguibacter inulinus</name>
    <dbReference type="NCBI Taxonomy" id="60922"/>
    <lineage>
        <taxon>Bacteria</taxon>
        <taxon>Bacillati</taxon>
        <taxon>Actinomycetota</taxon>
        <taxon>Actinomycetes</taxon>
        <taxon>Micrococcales</taxon>
        <taxon>Sanguibacteraceae</taxon>
        <taxon>Sanguibacter</taxon>
    </lineage>
</organism>
<dbReference type="Pfam" id="PF25564">
    <property type="entry name" value="DUF7933"/>
    <property type="match status" value="1"/>
</dbReference>
<keyword evidence="1" id="KW-1133">Transmembrane helix</keyword>
<accession>A0A853EVZ7</accession>
<protein>
    <submittedName>
        <fullName evidence="6">Prealbumin-like fold domain-containing protein</fullName>
    </submittedName>
</protein>
<dbReference type="Proteomes" id="UP000561011">
    <property type="component" value="Unassembled WGS sequence"/>
</dbReference>
<dbReference type="InterPro" id="IPR041033">
    <property type="entry name" value="SpaA_PFL_dom_1"/>
</dbReference>
<dbReference type="Pfam" id="PF17802">
    <property type="entry name" value="SpaA"/>
    <property type="match status" value="1"/>
</dbReference>
<dbReference type="InterPro" id="IPR057693">
    <property type="entry name" value="DUF7933"/>
</dbReference>
<evidence type="ECO:0000313" key="6">
    <source>
        <dbReference type="EMBL" id="NYS94765.1"/>
    </source>
</evidence>
<evidence type="ECO:0000259" key="3">
    <source>
        <dbReference type="Pfam" id="PF17802"/>
    </source>
</evidence>
<feature type="domain" description="SpaA-like prealbumin fold" evidence="3">
    <location>
        <begin position="796"/>
        <end position="884"/>
    </location>
</feature>
<dbReference type="EMBL" id="JACBYE010000043">
    <property type="protein sequence ID" value="NYS94765.1"/>
    <property type="molecule type" value="Genomic_DNA"/>
</dbReference>
<dbReference type="Pfam" id="PF01345">
    <property type="entry name" value="DUF11"/>
    <property type="match status" value="1"/>
</dbReference>
<sequence length="957" mass="97548">MTKKVQSRTSTILDEVVVRGGAVRPRRAGARRARLSGLLSGAVVLALLLVSTLLASMPSQAVAETPELLSAGPGVPAPGAVVFLEDFQNVPAGQARAFQSGPGGRAAYVSAYPGYSGHTYTGSPGWTDGARCNGVILSQASATPPAWAITGAASASPYACGLDDGVQSWSFVRLLALAMGQQFGGSTGNFVYTSYSECNHTTTDGGTCPAVPAGERDGVLWQTTTPIPLPGPNRYMAFGVDTAALCGAASQNPRYQFAYRVPGAPTWTSLGDPVEACSTTQSPNTEHRERTYPLTSAATGGITWEAFEGRSRTVALNRLSPDEVVRLAGGLLEVKMYNATTATLGNDGAFDNVRALDATPRLDKAFTPSVVSDGETSTLRLTVTNTAELNAKTGWNLTDRLPDSLRATGESSTTCLASSGAAGSTAQVTAAAGSGEVVVQGSLAESQASCTVDVQVQAWDDALGTGVGVYTNGPENFTPGAGTPACWDGITYGLCGLEAPGEATLTVLPVVDLSITKEAAAASYAAGEQVVYTVTVSNAASTAANPVTTAADVAVTDLVPARVTEPTWTCASTGGATCGAAGGTGDVADTVTIPPGGSVVYVVTGRVAADDLDMEDITNVARATPPAEMLLPPTPGSPAPRIPFQVVDPGCSPGEGCEASVTTPRAELTVLKSAEPESGHALGQDDVVTYTLTFDHSGTDPVTVDWTDDLRGVLDDARFGSLLDAGGLTVTGPEDDLLRITGTISADTQVVYTVVVKTADRGDNLLRNVVVAGSQPPGPDDPCVPGLCTEHPVRYLHVEKLSADGSVRLGGAEFVLRADDDGALGAELTTPALTTVAGETGLFVSGGIEAGTYWLEETHAPEGHQLLATAVGLQVGADGAVTLTAPSAQVPNVAVSTTDGISTLSVTDPRGFVLPLVGGHGSTATWISGGLLLAAAACLVVGLRRGETREAARSPQG</sequence>
<evidence type="ECO:0000313" key="7">
    <source>
        <dbReference type="Proteomes" id="UP000561011"/>
    </source>
</evidence>
<evidence type="ECO:0000256" key="1">
    <source>
        <dbReference type="SAM" id="Phobius"/>
    </source>
</evidence>
<dbReference type="Gene3D" id="2.60.40.10">
    <property type="entry name" value="Immunoglobulins"/>
    <property type="match status" value="1"/>
</dbReference>
<dbReference type="InterPro" id="IPR057687">
    <property type="entry name" value="DUF7927"/>
</dbReference>
<keyword evidence="1" id="KW-0472">Membrane</keyword>
<gene>
    <name evidence="6" type="ORF">HZZ10_14695</name>
</gene>
<keyword evidence="7" id="KW-1185">Reference proteome</keyword>
<dbReference type="GO" id="GO:0005975">
    <property type="term" value="P:carbohydrate metabolic process"/>
    <property type="evidence" value="ECO:0007669"/>
    <property type="project" value="UniProtKB-ARBA"/>
</dbReference>
<feature type="domain" description="DUF7933" evidence="5">
    <location>
        <begin position="360"/>
        <end position="479"/>
    </location>
</feature>